<feature type="compositionally biased region" description="Gly residues" evidence="4">
    <location>
        <begin position="397"/>
        <end position="410"/>
    </location>
</feature>
<name>A0A835W4H0_9CHLO</name>
<evidence type="ECO:0000313" key="5">
    <source>
        <dbReference type="EMBL" id="KAG2439030.1"/>
    </source>
</evidence>
<dbReference type="PROSITE" id="PS50088">
    <property type="entry name" value="ANK_REPEAT"/>
    <property type="match status" value="2"/>
</dbReference>
<dbReference type="PROSITE" id="PS50297">
    <property type="entry name" value="ANK_REP_REGION"/>
    <property type="match status" value="1"/>
</dbReference>
<protein>
    <submittedName>
        <fullName evidence="5">Uncharacterized protein</fullName>
    </submittedName>
</protein>
<comment type="caution">
    <text evidence="5">The sequence shown here is derived from an EMBL/GenBank/DDBJ whole genome shotgun (WGS) entry which is preliminary data.</text>
</comment>
<dbReference type="EMBL" id="JAEHOD010000041">
    <property type="protein sequence ID" value="KAG2439030.1"/>
    <property type="molecule type" value="Genomic_DNA"/>
</dbReference>
<sequence>MASLTKRLMGGWSELHVAAANGDLQRVRALVLKSPGDIDKPNKEKQTALMLAAAGGWDAVVGELLDRHADTCAQDEAGRSALHHAAAAGKAAAGAALLGPRNTCPPADRARLLALRDREGRDALAAAVAAGWVATAEAIIRGGADAARSSGDASGAGLLHLAVTAGHTHMLPLLLPACGGAPAALERRHPATGGTPLHTAAAAGSLPAVEWLLGAGASTTTRDNAGRTPAEAALAAGQAAASRAIRGSRAGAGAGAGAGASAGAGGGAGVLPPAAAAAGPSSHSLYGPVPTPGASGPQPPAAASPAAALQPHLPHLPQQQQQQHASAVPWAQQQPMVHPAAAAAHSLAPHGGAASHPAASAAAAAAAPYPFCGAPQPQQQTPQQQIPYQQQYQSGLAAGGQPGGQPGGPAGARLHVPMEPPPPAYYPTPPPGAGVYY</sequence>
<keyword evidence="2 3" id="KW-0040">ANK repeat</keyword>
<dbReference type="Proteomes" id="UP000613740">
    <property type="component" value="Unassembled WGS sequence"/>
</dbReference>
<evidence type="ECO:0000256" key="1">
    <source>
        <dbReference type="ARBA" id="ARBA00022737"/>
    </source>
</evidence>
<evidence type="ECO:0000313" key="6">
    <source>
        <dbReference type="Proteomes" id="UP000613740"/>
    </source>
</evidence>
<feature type="repeat" description="ANK" evidence="3">
    <location>
        <begin position="192"/>
        <end position="224"/>
    </location>
</feature>
<gene>
    <name evidence="5" type="ORF">HYH02_006558</name>
</gene>
<feature type="region of interest" description="Disordered" evidence="4">
    <location>
        <begin position="373"/>
        <end position="437"/>
    </location>
</feature>
<dbReference type="Pfam" id="PF12796">
    <property type="entry name" value="Ank_2"/>
    <property type="match status" value="2"/>
</dbReference>
<organism evidence="5 6">
    <name type="scientific">Chlamydomonas schloesseri</name>
    <dbReference type="NCBI Taxonomy" id="2026947"/>
    <lineage>
        <taxon>Eukaryota</taxon>
        <taxon>Viridiplantae</taxon>
        <taxon>Chlorophyta</taxon>
        <taxon>core chlorophytes</taxon>
        <taxon>Chlorophyceae</taxon>
        <taxon>CS clade</taxon>
        <taxon>Chlamydomonadales</taxon>
        <taxon>Chlamydomonadaceae</taxon>
        <taxon>Chlamydomonas</taxon>
    </lineage>
</organism>
<evidence type="ECO:0000256" key="4">
    <source>
        <dbReference type="SAM" id="MobiDB-lite"/>
    </source>
</evidence>
<dbReference type="SMART" id="SM00248">
    <property type="entry name" value="ANK"/>
    <property type="match status" value="5"/>
</dbReference>
<dbReference type="SUPFAM" id="SSF48403">
    <property type="entry name" value="Ankyrin repeat"/>
    <property type="match status" value="1"/>
</dbReference>
<dbReference type="PANTHER" id="PTHR24198:SF165">
    <property type="entry name" value="ANKYRIN REPEAT-CONTAINING PROTEIN-RELATED"/>
    <property type="match status" value="1"/>
</dbReference>
<feature type="region of interest" description="Disordered" evidence="4">
    <location>
        <begin position="274"/>
        <end position="355"/>
    </location>
</feature>
<accession>A0A835W4H0</accession>
<feature type="compositionally biased region" description="Low complexity" evidence="4">
    <location>
        <begin position="274"/>
        <end position="285"/>
    </location>
</feature>
<reference evidence="5" key="1">
    <citation type="journal article" date="2020" name="bioRxiv">
        <title>Comparative genomics of Chlamydomonas.</title>
        <authorList>
            <person name="Craig R.J."/>
            <person name="Hasan A.R."/>
            <person name="Ness R.W."/>
            <person name="Keightley P.D."/>
        </authorList>
    </citation>
    <scope>NUCLEOTIDE SEQUENCE</scope>
    <source>
        <strain evidence="5">CCAP 11/173</strain>
    </source>
</reference>
<feature type="compositionally biased region" description="Low complexity" evidence="4">
    <location>
        <begin position="303"/>
        <end position="327"/>
    </location>
</feature>
<keyword evidence="1" id="KW-0677">Repeat</keyword>
<evidence type="ECO:0000256" key="3">
    <source>
        <dbReference type="PROSITE-ProRule" id="PRU00023"/>
    </source>
</evidence>
<feature type="compositionally biased region" description="Low complexity" evidence="4">
    <location>
        <begin position="338"/>
        <end position="355"/>
    </location>
</feature>
<feature type="repeat" description="ANK" evidence="3">
    <location>
        <begin position="10"/>
        <end position="43"/>
    </location>
</feature>
<feature type="compositionally biased region" description="Pro residues" evidence="4">
    <location>
        <begin position="418"/>
        <end position="437"/>
    </location>
</feature>
<dbReference type="InterPro" id="IPR002110">
    <property type="entry name" value="Ankyrin_rpt"/>
</dbReference>
<feature type="compositionally biased region" description="Low complexity" evidence="4">
    <location>
        <begin position="375"/>
        <end position="393"/>
    </location>
</feature>
<dbReference type="AlphaFoldDB" id="A0A835W4H0"/>
<proteinExistence type="predicted"/>
<dbReference type="InterPro" id="IPR036770">
    <property type="entry name" value="Ankyrin_rpt-contain_sf"/>
</dbReference>
<dbReference type="Gene3D" id="1.25.40.20">
    <property type="entry name" value="Ankyrin repeat-containing domain"/>
    <property type="match status" value="2"/>
</dbReference>
<evidence type="ECO:0000256" key="2">
    <source>
        <dbReference type="ARBA" id="ARBA00023043"/>
    </source>
</evidence>
<dbReference type="PANTHER" id="PTHR24198">
    <property type="entry name" value="ANKYRIN REPEAT AND PROTEIN KINASE DOMAIN-CONTAINING PROTEIN"/>
    <property type="match status" value="1"/>
</dbReference>
<dbReference type="OrthoDB" id="549650at2759"/>
<keyword evidence="6" id="KW-1185">Reference proteome</keyword>